<dbReference type="STRING" id="436010.A0A166KZU6"/>
<dbReference type="AlphaFoldDB" id="A0A166KZU6"/>
<organism evidence="1 2">
    <name type="scientific">Athelia psychrophila</name>
    <dbReference type="NCBI Taxonomy" id="1759441"/>
    <lineage>
        <taxon>Eukaryota</taxon>
        <taxon>Fungi</taxon>
        <taxon>Dikarya</taxon>
        <taxon>Basidiomycota</taxon>
        <taxon>Agaricomycotina</taxon>
        <taxon>Agaricomycetes</taxon>
        <taxon>Agaricomycetidae</taxon>
        <taxon>Atheliales</taxon>
        <taxon>Atheliaceae</taxon>
        <taxon>Athelia</taxon>
    </lineage>
</organism>
<keyword evidence="1" id="KW-0378">Hydrolase</keyword>
<name>A0A166KZU6_9AGAM</name>
<dbReference type="Pfam" id="PF03659">
    <property type="entry name" value="Glyco_hydro_71"/>
    <property type="match status" value="1"/>
</dbReference>
<evidence type="ECO:0000313" key="2">
    <source>
        <dbReference type="Proteomes" id="UP000076532"/>
    </source>
</evidence>
<dbReference type="GO" id="GO:0051118">
    <property type="term" value="F:glucan endo-1,3-alpha-glucosidase activity"/>
    <property type="evidence" value="ECO:0007669"/>
    <property type="project" value="InterPro"/>
</dbReference>
<dbReference type="OrthoDB" id="3257981at2759"/>
<keyword evidence="2" id="KW-1185">Reference proteome</keyword>
<gene>
    <name evidence="1" type="ORF">FIBSPDRAFT_890315</name>
</gene>
<dbReference type="InterPro" id="IPR005197">
    <property type="entry name" value="Glyco_hydro_71"/>
</dbReference>
<dbReference type="Proteomes" id="UP000076532">
    <property type="component" value="Unassembled WGS sequence"/>
</dbReference>
<protein>
    <submittedName>
        <fullName evidence="1">Glycoside hydrolase family 71 protein</fullName>
    </submittedName>
</protein>
<sequence length="305" mass="32944">MTRSVQIIICTDAHLRLLPASQGFSYMIPVSAGAQVDERHEHQIRPTARSAHVQWGEVFASTSTGDAFDRAAVAAQSQALYACPNYQASSFSTSSGISCLLSWNAWSSSGNQPVDANMTTAGDVDYINTFGSDVYMMHSYNKNWILRVLIPASDLLRRLPMEQPLGGGTSLAPQFLEILTWTFHYRESHYIGPLHPKAPSVYAGNTSTGAVEWVTGFVLHMTVTSGITLTNSFSSHIMPHDAWRDVAVVYIAAYKAGASAPTVKSFSLTRDGGATVVMTGTSDFQVSSSSCTVYNFNAYVGSVTA</sequence>
<evidence type="ECO:0000313" key="1">
    <source>
        <dbReference type="EMBL" id="KZP22423.1"/>
    </source>
</evidence>
<accession>A0A166KZU6</accession>
<dbReference type="EMBL" id="KV417539">
    <property type="protein sequence ID" value="KZP22423.1"/>
    <property type="molecule type" value="Genomic_DNA"/>
</dbReference>
<reference evidence="1 2" key="1">
    <citation type="journal article" date="2016" name="Mol. Biol. Evol.">
        <title>Comparative Genomics of Early-Diverging Mushroom-Forming Fungi Provides Insights into the Origins of Lignocellulose Decay Capabilities.</title>
        <authorList>
            <person name="Nagy L.G."/>
            <person name="Riley R."/>
            <person name="Tritt A."/>
            <person name="Adam C."/>
            <person name="Daum C."/>
            <person name="Floudas D."/>
            <person name="Sun H."/>
            <person name="Yadav J.S."/>
            <person name="Pangilinan J."/>
            <person name="Larsson K.H."/>
            <person name="Matsuura K."/>
            <person name="Barry K."/>
            <person name="Labutti K."/>
            <person name="Kuo R."/>
            <person name="Ohm R.A."/>
            <person name="Bhattacharya S.S."/>
            <person name="Shirouzu T."/>
            <person name="Yoshinaga Y."/>
            <person name="Martin F.M."/>
            <person name="Grigoriev I.V."/>
            <person name="Hibbett D.S."/>
        </authorList>
    </citation>
    <scope>NUCLEOTIDE SEQUENCE [LARGE SCALE GENOMIC DNA]</scope>
    <source>
        <strain evidence="1 2">CBS 109695</strain>
    </source>
</reference>
<proteinExistence type="predicted"/>